<comment type="function">
    <text evidence="1 7">May be involved in both secretory and endocytic intracellular trafficking in the endosomal/prevacuolar compartments.</text>
</comment>
<dbReference type="InterPro" id="IPR004895">
    <property type="entry name" value="Prenylated_rab_accept_PRA1"/>
</dbReference>
<protein>
    <recommendedName>
        <fullName evidence="7">PRA1 family protein</fullName>
    </recommendedName>
</protein>
<evidence type="ECO:0000256" key="6">
    <source>
        <dbReference type="ARBA" id="ARBA00023136"/>
    </source>
</evidence>
<reference evidence="9" key="1">
    <citation type="submission" date="2025-08" db="UniProtKB">
        <authorList>
            <consortium name="RefSeq"/>
        </authorList>
    </citation>
    <scope>IDENTIFICATION</scope>
    <source>
        <strain evidence="9">OHB3-1</strain>
    </source>
</reference>
<feature type="transmembrane region" description="Helical" evidence="7">
    <location>
        <begin position="138"/>
        <end position="158"/>
    </location>
</feature>
<dbReference type="GO" id="GO:0016192">
    <property type="term" value="P:vesicle-mediated transport"/>
    <property type="evidence" value="ECO:0007669"/>
    <property type="project" value="TreeGrafter"/>
</dbReference>
<evidence type="ECO:0000256" key="2">
    <source>
        <dbReference type="ARBA" id="ARBA00004127"/>
    </source>
</evidence>
<dbReference type="GO" id="GO:0005783">
    <property type="term" value="C:endoplasmic reticulum"/>
    <property type="evidence" value="ECO:0007669"/>
    <property type="project" value="TreeGrafter"/>
</dbReference>
<dbReference type="Pfam" id="PF03208">
    <property type="entry name" value="PRA1"/>
    <property type="match status" value="1"/>
</dbReference>
<dbReference type="RefSeq" id="XP_022142976.1">
    <property type="nucleotide sequence ID" value="XM_022287284.1"/>
</dbReference>
<dbReference type="OrthoDB" id="63113at2759"/>
<dbReference type="PANTHER" id="PTHR19317:SF16">
    <property type="entry name" value="PRA1 FAMILY PROTEIN E"/>
    <property type="match status" value="1"/>
</dbReference>
<dbReference type="GeneID" id="111012974"/>
<evidence type="ECO:0000256" key="1">
    <source>
        <dbReference type="ARBA" id="ARBA00002501"/>
    </source>
</evidence>
<evidence type="ECO:0000313" key="9">
    <source>
        <dbReference type="RefSeq" id="XP_022142976.1"/>
    </source>
</evidence>
<dbReference type="KEGG" id="mcha:111012974"/>
<evidence type="ECO:0000256" key="7">
    <source>
        <dbReference type="RuleBase" id="RU363107"/>
    </source>
</evidence>
<evidence type="ECO:0000256" key="5">
    <source>
        <dbReference type="ARBA" id="ARBA00022989"/>
    </source>
</evidence>
<keyword evidence="7" id="KW-0813">Transport</keyword>
<dbReference type="PANTHER" id="PTHR19317">
    <property type="entry name" value="PRENYLATED RAB ACCEPTOR 1-RELATED"/>
    <property type="match status" value="1"/>
</dbReference>
<gene>
    <name evidence="9" type="primary">LOC111012974</name>
</gene>
<dbReference type="AlphaFoldDB" id="A0A6J1CNT6"/>
<proteinExistence type="inferred from homology"/>
<organism evidence="8 9">
    <name type="scientific">Momordica charantia</name>
    <name type="common">Bitter gourd</name>
    <name type="synonym">Balsam pear</name>
    <dbReference type="NCBI Taxonomy" id="3673"/>
    <lineage>
        <taxon>Eukaryota</taxon>
        <taxon>Viridiplantae</taxon>
        <taxon>Streptophyta</taxon>
        <taxon>Embryophyta</taxon>
        <taxon>Tracheophyta</taxon>
        <taxon>Spermatophyta</taxon>
        <taxon>Magnoliopsida</taxon>
        <taxon>eudicotyledons</taxon>
        <taxon>Gunneridae</taxon>
        <taxon>Pentapetalae</taxon>
        <taxon>rosids</taxon>
        <taxon>fabids</taxon>
        <taxon>Cucurbitales</taxon>
        <taxon>Cucurbitaceae</taxon>
        <taxon>Momordiceae</taxon>
        <taxon>Momordica</taxon>
    </lineage>
</organism>
<keyword evidence="6 7" id="KW-0472">Membrane</keyword>
<dbReference type="GO" id="GO:0016020">
    <property type="term" value="C:membrane"/>
    <property type="evidence" value="ECO:0007669"/>
    <property type="project" value="UniProtKB-SubCell"/>
</dbReference>
<keyword evidence="5 7" id="KW-1133">Transmembrane helix</keyword>
<name>A0A6J1CNT6_MOMCH</name>
<accession>A0A6J1CNT6</accession>
<keyword evidence="4 7" id="KW-0812">Transmembrane</keyword>
<dbReference type="GO" id="GO:0005794">
    <property type="term" value="C:Golgi apparatus"/>
    <property type="evidence" value="ECO:0007669"/>
    <property type="project" value="TreeGrafter"/>
</dbReference>
<evidence type="ECO:0000256" key="4">
    <source>
        <dbReference type="ARBA" id="ARBA00022692"/>
    </source>
</evidence>
<sequence length="215" mass="23524">MSSSSSVKFSVGYSTLSSPPAATIPVISAEAPPSLSSSSFLERAKNTTQSLIATQRPWRELLDFSAFSLPLGYDDAMARIRQNVNYFRVNYALVMLIIVLFSLFWHPISIIVFLLVFVGWLFFYFLRDDPLVLFNQTFDDKIVLGVLSIVTIIALVSTDVGSNVLGALITGVVVVGLHAAFRITADHFLDEETAAGGGLLSVVGNQQPQRGYTRI</sequence>
<evidence type="ECO:0000313" key="8">
    <source>
        <dbReference type="Proteomes" id="UP000504603"/>
    </source>
</evidence>
<evidence type="ECO:0000256" key="3">
    <source>
        <dbReference type="ARBA" id="ARBA00006483"/>
    </source>
</evidence>
<keyword evidence="8" id="KW-1185">Reference proteome</keyword>
<comment type="subcellular location">
    <subcellularLocation>
        <location evidence="2">Endomembrane system</location>
        <topology evidence="2">Multi-pass membrane protein</topology>
    </subcellularLocation>
    <subcellularLocation>
        <location evidence="7">Membrane</location>
        <topology evidence="7">Multi-pass membrane protein</topology>
    </subcellularLocation>
</comment>
<dbReference type="Proteomes" id="UP000504603">
    <property type="component" value="Unplaced"/>
</dbReference>
<feature type="transmembrane region" description="Helical" evidence="7">
    <location>
        <begin position="110"/>
        <end position="126"/>
    </location>
</feature>
<comment type="similarity">
    <text evidence="3 7">Belongs to the PRA1 family.</text>
</comment>